<evidence type="ECO:0000313" key="9">
    <source>
        <dbReference type="EMBL" id="KAJ5575032.1"/>
    </source>
</evidence>
<proteinExistence type="inferred from homology"/>
<dbReference type="PANTHER" id="PTHR19302:SF70">
    <property type="entry name" value="GAMMA-TUBULIN COMPLEX COMPONENT 6"/>
    <property type="match status" value="1"/>
</dbReference>
<comment type="similarity">
    <text evidence="1 5">Belongs to the TUBGCP family.</text>
</comment>
<keyword evidence="4 5" id="KW-0206">Cytoskeleton</keyword>
<dbReference type="EMBL" id="JAQJAC010000008">
    <property type="protein sequence ID" value="KAJ5575032.1"/>
    <property type="molecule type" value="Genomic_DNA"/>
</dbReference>
<dbReference type="Pfam" id="PF17681">
    <property type="entry name" value="GCP_N_terminal"/>
    <property type="match status" value="1"/>
</dbReference>
<dbReference type="GO" id="GO:0051225">
    <property type="term" value="P:spindle assembly"/>
    <property type="evidence" value="ECO:0007669"/>
    <property type="project" value="TreeGrafter"/>
</dbReference>
<comment type="caution">
    <text evidence="9">The sequence shown here is derived from an EMBL/GenBank/DDBJ whole genome shotgun (WGS) entry which is preliminary data.</text>
</comment>
<dbReference type="InterPro" id="IPR007259">
    <property type="entry name" value="GCP"/>
</dbReference>
<protein>
    <recommendedName>
        <fullName evidence="5">Spindle pole body component</fullName>
    </recommendedName>
</protein>
<evidence type="ECO:0000256" key="3">
    <source>
        <dbReference type="ARBA" id="ARBA00022701"/>
    </source>
</evidence>
<evidence type="ECO:0000256" key="4">
    <source>
        <dbReference type="ARBA" id="ARBA00023212"/>
    </source>
</evidence>
<dbReference type="AlphaFoldDB" id="A0AAD6DE21"/>
<feature type="compositionally biased region" description="Polar residues" evidence="6">
    <location>
        <begin position="87"/>
        <end position="98"/>
    </location>
</feature>
<evidence type="ECO:0000259" key="8">
    <source>
        <dbReference type="Pfam" id="PF17681"/>
    </source>
</evidence>
<sequence length="962" mass="108035">MNILQCSGYGRAMDRDDYEPNPFSSESLWRLSRFSIEVLQPLESLPWNADLPAIPKACFQGVPESTETIDPVWKLNFFESDLKPPQSAGSTINPSIENASEARSETAPTSVNGKNLWALDLLQEPPGYLAPLKSWEKYQDCTFEEPISAYFSELGPEGFDAALAHQDKLSGHSPTRLVRDDILIRSLLRLGLGWNSLFFRYNKETKLFEDSMTNIRTPGLSSLTLHSVIAGVRNCGTFMQCVRTFAKNSTTKLKDLPSVFTLRGSMSVIIFNLEKQILATCGNIVSVLQVATLFDRCRDLLEALAEIVAALEKALSDSDVISTVTDMAAYFTHKYGWMENLLHEVVSQIALPWFSFIEGWIGLRPDEAALNELVASGRTFVQLDRYDDPNKFSSGPARFGYSYRENSMPSFIPSDQAETIFESGKSLRLLKKSHPHHPLARNDVLARAGHLHLHCATAWTDIERIQQRADEYESQLRLEILKYNRGQLSIQSASHVSSSPKAQDEHEEITTKTFELFDIDDDKNISSSLMDGTALANDSVDQMIQSARNLDSDALVNEDLLRPDLRSVLYLSLAPVISSQAQLINFSCLHHLFKEHKLRHHLNLQWRFQLLGDGSFATRLTNSLFAPEMESGERKAGVVRSGVHTGLRLGSRETWPPASSELRLVLMGLLGDCYFGETEPEGPENVQQKENELPGGLSFSIRDLTPEEIKQCQDPNGIEALDFLRLQYKPPEILETLITPQCLEKYDRLFKQLLRLVRMVTVVKGLIRDSTARNSLAGDIRNVFQKFRIDAQHFVLAISDYCFHIGIGSIWSRFQETLAKVERCLDCDDIDGTIETAQSVTHLRHFHVDILDQMLFALFLSKRHAPAAKLLESIFSTILAFSSLSKADGLSGLRHGSGGTVHHLYSVFRKQTSAFVGYLRGLDPGTNSSKSMAHSGAAFSLQNEPTSVFEHLRVRLEVRDYY</sequence>
<organism evidence="9 10">
    <name type="scientific">Penicillium hetheringtonii</name>
    <dbReference type="NCBI Taxonomy" id="911720"/>
    <lineage>
        <taxon>Eukaryota</taxon>
        <taxon>Fungi</taxon>
        <taxon>Dikarya</taxon>
        <taxon>Ascomycota</taxon>
        <taxon>Pezizomycotina</taxon>
        <taxon>Eurotiomycetes</taxon>
        <taxon>Eurotiomycetidae</taxon>
        <taxon>Eurotiales</taxon>
        <taxon>Aspergillaceae</taxon>
        <taxon>Penicillium</taxon>
    </lineage>
</organism>
<evidence type="ECO:0000256" key="5">
    <source>
        <dbReference type="RuleBase" id="RU363050"/>
    </source>
</evidence>
<evidence type="ECO:0000256" key="1">
    <source>
        <dbReference type="ARBA" id="ARBA00010337"/>
    </source>
</evidence>
<reference evidence="9 10" key="1">
    <citation type="journal article" date="2023" name="IMA Fungus">
        <title>Comparative genomic study of the Penicillium genus elucidates a diverse pangenome and 15 lateral gene transfer events.</title>
        <authorList>
            <person name="Petersen C."/>
            <person name="Sorensen T."/>
            <person name="Nielsen M.R."/>
            <person name="Sondergaard T.E."/>
            <person name="Sorensen J.L."/>
            <person name="Fitzpatrick D.A."/>
            <person name="Frisvad J.C."/>
            <person name="Nielsen K.L."/>
        </authorList>
    </citation>
    <scope>NUCLEOTIDE SEQUENCE [LARGE SCALE GENOMIC DNA]</scope>
    <source>
        <strain evidence="9 10">IBT 29057</strain>
    </source>
</reference>
<dbReference type="InterPro" id="IPR040457">
    <property type="entry name" value="GCP_C"/>
</dbReference>
<keyword evidence="10" id="KW-1185">Reference proteome</keyword>
<feature type="region of interest" description="Disordered" evidence="6">
    <location>
        <begin position="84"/>
        <end position="108"/>
    </location>
</feature>
<evidence type="ECO:0000313" key="10">
    <source>
        <dbReference type="Proteomes" id="UP001216150"/>
    </source>
</evidence>
<dbReference type="GO" id="GO:0051011">
    <property type="term" value="F:microtubule minus-end binding"/>
    <property type="evidence" value="ECO:0007669"/>
    <property type="project" value="TreeGrafter"/>
</dbReference>
<feature type="domain" description="Gamma tubulin complex component C-terminal" evidence="7">
    <location>
        <begin position="598"/>
        <end position="962"/>
    </location>
</feature>
<dbReference type="GO" id="GO:0000922">
    <property type="term" value="C:spindle pole"/>
    <property type="evidence" value="ECO:0007669"/>
    <property type="project" value="InterPro"/>
</dbReference>
<dbReference type="Proteomes" id="UP001216150">
    <property type="component" value="Unassembled WGS sequence"/>
</dbReference>
<dbReference type="GO" id="GO:0007020">
    <property type="term" value="P:microtubule nucleation"/>
    <property type="evidence" value="ECO:0007669"/>
    <property type="project" value="InterPro"/>
</dbReference>
<dbReference type="GO" id="GO:0000278">
    <property type="term" value="P:mitotic cell cycle"/>
    <property type="evidence" value="ECO:0007669"/>
    <property type="project" value="TreeGrafter"/>
</dbReference>
<evidence type="ECO:0000256" key="2">
    <source>
        <dbReference type="ARBA" id="ARBA00022490"/>
    </source>
</evidence>
<accession>A0AAD6DE21</accession>
<dbReference type="PANTHER" id="PTHR19302">
    <property type="entry name" value="GAMMA TUBULIN COMPLEX PROTEIN"/>
    <property type="match status" value="1"/>
</dbReference>
<gene>
    <name evidence="9" type="ORF">N7450_008931</name>
</gene>
<name>A0AAD6DE21_9EURO</name>
<dbReference type="Gene3D" id="1.20.120.1900">
    <property type="entry name" value="Gamma-tubulin complex, C-terminal domain"/>
    <property type="match status" value="1"/>
</dbReference>
<dbReference type="GO" id="GO:0051321">
    <property type="term" value="P:meiotic cell cycle"/>
    <property type="evidence" value="ECO:0007669"/>
    <property type="project" value="TreeGrafter"/>
</dbReference>
<dbReference type="FunFam" id="1.20.120.1900:FF:000013">
    <property type="entry name" value="Spindle pole body component"/>
    <property type="match status" value="1"/>
</dbReference>
<dbReference type="InterPro" id="IPR041470">
    <property type="entry name" value="GCP_N"/>
</dbReference>
<comment type="subcellular location">
    <subcellularLocation>
        <location evidence="5">Cytoplasm</location>
        <location evidence="5">Cytoskeleton</location>
        <location evidence="5">Microtubule organizing center</location>
    </subcellularLocation>
</comment>
<keyword evidence="3 5" id="KW-0493">Microtubule</keyword>
<dbReference type="Pfam" id="PF04130">
    <property type="entry name" value="GCP_C_terminal"/>
    <property type="match status" value="1"/>
</dbReference>
<dbReference type="GO" id="GO:0005874">
    <property type="term" value="C:microtubule"/>
    <property type="evidence" value="ECO:0007669"/>
    <property type="project" value="UniProtKB-KW"/>
</dbReference>
<dbReference type="InterPro" id="IPR042241">
    <property type="entry name" value="GCP_C_sf"/>
</dbReference>
<dbReference type="GO" id="GO:0043015">
    <property type="term" value="F:gamma-tubulin binding"/>
    <property type="evidence" value="ECO:0007669"/>
    <property type="project" value="InterPro"/>
</dbReference>
<evidence type="ECO:0000259" key="7">
    <source>
        <dbReference type="Pfam" id="PF04130"/>
    </source>
</evidence>
<dbReference type="GO" id="GO:0000930">
    <property type="term" value="C:gamma-tubulin complex"/>
    <property type="evidence" value="ECO:0007669"/>
    <property type="project" value="TreeGrafter"/>
</dbReference>
<keyword evidence="2 5" id="KW-0963">Cytoplasm</keyword>
<dbReference type="GO" id="GO:0005816">
    <property type="term" value="C:spindle pole body"/>
    <property type="evidence" value="ECO:0007669"/>
    <property type="project" value="UniProtKB-ARBA"/>
</dbReference>
<feature type="domain" description="Gamma tubulin complex component protein N-terminal" evidence="8">
    <location>
        <begin position="184"/>
        <end position="595"/>
    </location>
</feature>
<evidence type="ECO:0000256" key="6">
    <source>
        <dbReference type="SAM" id="MobiDB-lite"/>
    </source>
</evidence>
<dbReference type="GO" id="GO:0031122">
    <property type="term" value="P:cytoplasmic microtubule organization"/>
    <property type="evidence" value="ECO:0007669"/>
    <property type="project" value="TreeGrafter"/>
</dbReference>